<keyword evidence="1" id="KW-0456">Lyase</keyword>
<evidence type="ECO:0000313" key="1">
    <source>
        <dbReference type="EMBL" id="MBB6208680.1"/>
    </source>
</evidence>
<protein>
    <submittedName>
        <fullName evidence="1">2-methylfumaryl-CoA hydratase</fullName>
        <ecNumber evidence="1">4.2.1.148</ecNumber>
    </submittedName>
</protein>
<gene>
    <name evidence="1" type="ORF">FHS48_000061</name>
</gene>
<reference evidence="1 2" key="1">
    <citation type="submission" date="2020-08" db="EMBL/GenBank/DDBJ databases">
        <title>Genomic Encyclopedia of Type Strains, Phase IV (KMG-IV): sequencing the most valuable type-strain genomes for metagenomic binning, comparative biology and taxonomic classification.</title>
        <authorList>
            <person name="Goeker M."/>
        </authorList>
    </citation>
    <scope>NUCLEOTIDE SEQUENCE [LARGE SCALE GENOMIC DNA]</scope>
    <source>
        <strain evidence="1 2">DSM 11590</strain>
    </source>
</reference>
<accession>A0A7X0DK80</accession>
<dbReference type="SUPFAM" id="SSF54637">
    <property type="entry name" value="Thioesterase/thiol ester dehydrase-isomerase"/>
    <property type="match status" value="2"/>
</dbReference>
<dbReference type="CDD" id="cd03451">
    <property type="entry name" value="FkbR2"/>
    <property type="match status" value="2"/>
</dbReference>
<dbReference type="PANTHER" id="PTHR43664">
    <property type="entry name" value="MONOAMINE OXIDASE-RELATED"/>
    <property type="match status" value="1"/>
</dbReference>
<name>A0A7X0DK80_NOVIT</name>
<dbReference type="GO" id="GO:0016829">
    <property type="term" value="F:lyase activity"/>
    <property type="evidence" value="ECO:0007669"/>
    <property type="project" value="UniProtKB-KW"/>
</dbReference>
<dbReference type="RefSeq" id="WP_184259864.1">
    <property type="nucleotide sequence ID" value="NZ_JACIIX010000001.1"/>
</dbReference>
<dbReference type="InterPro" id="IPR048274">
    <property type="entry name" value="MC_hydratase"/>
</dbReference>
<evidence type="ECO:0000313" key="2">
    <source>
        <dbReference type="Proteomes" id="UP000544872"/>
    </source>
</evidence>
<dbReference type="InterPro" id="IPR029069">
    <property type="entry name" value="HotDog_dom_sf"/>
</dbReference>
<keyword evidence="2" id="KW-1185">Reference proteome</keyword>
<dbReference type="Pfam" id="PF19315">
    <property type="entry name" value="MC_hydratase"/>
    <property type="match status" value="1"/>
</dbReference>
<dbReference type="EC" id="4.2.1.148" evidence="1"/>
<dbReference type="InterPro" id="IPR052342">
    <property type="entry name" value="MCH/BMMD"/>
</dbReference>
<sequence>MTTPSNKTNSGNFFEDFRIGQVLAHATPRTVTEGDIALYTALYGPRFAVQSSAAFATGLGFEDMPADDLLAFHIVFGKTVPDISLNAVANLGYADGTFGVPVYAGDTITTTSTVIGLKENSNGRTGVVYVRSRGVNQQGEMVVDYVRWVMVNKRDAATPAPAEVVPDLPKTVPVAALKVPAGVSFDSEAYDTVLAGSPHLWDDYTPGEKIDHVDGMTIEEAEHMLATRLYQNTAKVHFNQFEQAKGRFGKRLIYGGHIISLARALSFNGLGNACKLVAINAGSHCNPTFSGDTIHCWTEVLEKAAFPERADVGALRLRTVATKDLPCAGHPYKDAEGKYLPNVVLDFDYWVLMPRR</sequence>
<dbReference type="AlphaFoldDB" id="A0A7X0DK80"/>
<dbReference type="EMBL" id="JACIIX010000001">
    <property type="protein sequence ID" value="MBB6208680.1"/>
    <property type="molecule type" value="Genomic_DNA"/>
</dbReference>
<comment type="caution">
    <text evidence="1">The sequence shown here is derived from an EMBL/GenBank/DDBJ whole genome shotgun (WGS) entry which is preliminary data.</text>
</comment>
<dbReference type="PANTHER" id="PTHR43664:SF1">
    <property type="entry name" value="BETA-METHYLMALYL-COA DEHYDRATASE"/>
    <property type="match status" value="1"/>
</dbReference>
<organism evidence="1 2">
    <name type="scientific">Novispirillum itersonii</name>
    <name type="common">Aquaspirillum itersonii</name>
    <dbReference type="NCBI Taxonomy" id="189"/>
    <lineage>
        <taxon>Bacteria</taxon>
        <taxon>Pseudomonadati</taxon>
        <taxon>Pseudomonadota</taxon>
        <taxon>Alphaproteobacteria</taxon>
        <taxon>Rhodospirillales</taxon>
        <taxon>Novispirillaceae</taxon>
        <taxon>Novispirillum</taxon>
    </lineage>
</organism>
<dbReference type="Proteomes" id="UP000544872">
    <property type="component" value="Unassembled WGS sequence"/>
</dbReference>
<dbReference type="Gene3D" id="3.10.129.10">
    <property type="entry name" value="Hotdog Thioesterase"/>
    <property type="match status" value="1"/>
</dbReference>
<dbReference type="PIRSF" id="PIRSF021494">
    <property type="entry name" value="Rv0216_prd"/>
    <property type="match status" value="1"/>
</dbReference>
<proteinExistence type="predicted"/>
<dbReference type="InterPro" id="IPR016790">
    <property type="entry name" value="Thiol_ester_hydratase_Rv0216"/>
</dbReference>